<comment type="similarity">
    <text evidence="5">Belongs to the histone H2A family.</text>
</comment>
<dbReference type="PROSITE" id="PS00046">
    <property type="entry name" value="HISTONE_H2A"/>
    <property type="match status" value="1"/>
</dbReference>
<feature type="compositionally biased region" description="Basic residues" evidence="16">
    <location>
        <begin position="100"/>
        <end position="110"/>
    </location>
</feature>
<feature type="domain" description="TATA box binding protein associated factor (TAF) histone-like fold" evidence="17">
    <location>
        <begin position="149"/>
        <end position="214"/>
    </location>
</feature>
<evidence type="ECO:0000256" key="3">
    <source>
        <dbReference type="ARBA" id="ARBA00004286"/>
    </source>
</evidence>
<dbReference type="PRINTS" id="PR00623">
    <property type="entry name" value="HISTONEH4"/>
</dbReference>
<feature type="region of interest" description="Disordered" evidence="16">
    <location>
        <begin position="1"/>
        <end position="140"/>
    </location>
</feature>
<dbReference type="InterPro" id="IPR032458">
    <property type="entry name" value="Histone_H2A_CS"/>
</dbReference>
<reference evidence="18 19" key="1">
    <citation type="submission" date="2024-08" db="EMBL/GenBank/DDBJ databases">
        <title>The draft genome of Apodemus speciosus.</title>
        <authorList>
            <person name="Nabeshima K."/>
            <person name="Suzuki S."/>
            <person name="Onuma M."/>
        </authorList>
    </citation>
    <scope>NUCLEOTIDE SEQUENCE [LARGE SCALE GENOMIC DNA]</scope>
    <source>
        <strain evidence="18">IB14-021</strain>
    </source>
</reference>
<keyword evidence="19" id="KW-1185">Reference proteome</keyword>
<keyword evidence="11 15" id="KW-0539">Nucleus</keyword>
<comment type="caution">
    <text evidence="18">The sequence shown here is derived from an EMBL/GenBank/DDBJ whole genome shotgun (WGS) entry which is preliminary data.</text>
</comment>
<organism evidence="18 19">
    <name type="scientific">Apodemus speciosus</name>
    <name type="common">Large Japanese field mouse</name>
    <dbReference type="NCBI Taxonomy" id="105296"/>
    <lineage>
        <taxon>Eukaryota</taxon>
        <taxon>Metazoa</taxon>
        <taxon>Chordata</taxon>
        <taxon>Craniata</taxon>
        <taxon>Vertebrata</taxon>
        <taxon>Euteleostomi</taxon>
        <taxon>Mammalia</taxon>
        <taxon>Eutheria</taxon>
        <taxon>Euarchontoglires</taxon>
        <taxon>Glires</taxon>
        <taxon>Rodentia</taxon>
        <taxon>Myomorpha</taxon>
        <taxon>Muroidea</taxon>
        <taxon>Muridae</taxon>
        <taxon>Murinae</taxon>
        <taxon>Apodemus</taxon>
    </lineage>
</organism>
<name>A0ABQ0FFJ7_APOSI</name>
<dbReference type="InterPro" id="IPR019809">
    <property type="entry name" value="Histone_H4_CS"/>
</dbReference>
<evidence type="ECO:0000256" key="11">
    <source>
        <dbReference type="ARBA" id="ARBA00023242"/>
    </source>
</evidence>
<dbReference type="CDD" id="cd22912">
    <property type="entry name" value="HFD_H4"/>
    <property type="match status" value="1"/>
</dbReference>
<dbReference type="SUPFAM" id="SSF47113">
    <property type="entry name" value="Histone-fold"/>
    <property type="match status" value="2"/>
</dbReference>
<keyword evidence="6 15" id="KW-0158">Chromosome</keyword>
<dbReference type="PANTHER" id="PTHR10484">
    <property type="entry name" value="HISTONE H4"/>
    <property type="match status" value="1"/>
</dbReference>
<evidence type="ECO:0000256" key="2">
    <source>
        <dbReference type="ARBA" id="ARBA00004123"/>
    </source>
</evidence>
<keyword evidence="9" id="KW-0007">Acetylation</keyword>
<dbReference type="Proteomes" id="UP001623349">
    <property type="component" value="Unassembled WGS sequence"/>
</dbReference>
<dbReference type="SMART" id="SM00417">
    <property type="entry name" value="H4"/>
    <property type="match status" value="1"/>
</dbReference>
<evidence type="ECO:0000256" key="7">
    <source>
        <dbReference type="ARBA" id="ARBA00022481"/>
    </source>
</evidence>
<protein>
    <recommendedName>
        <fullName evidence="15">Histone H4</fullName>
    </recommendedName>
</protein>
<dbReference type="Gene3D" id="1.10.20.10">
    <property type="entry name" value="Histone, subunit A"/>
    <property type="match status" value="2"/>
</dbReference>
<evidence type="ECO:0000256" key="6">
    <source>
        <dbReference type="ARBA" id="ARBA00022454"/>
    </source>
</evidence>
<evidence type="ECO:0000313" key="19">
    <source>
        <dbReference type="Proteomes" id="UP001623349"/>
    </source>
</evidence>
<keyword evidence="7" id="KW-0488">Methylation</keyword>
<keyword evidence="10 15" id="KW-0238">DNA-binding</keyword>
<dbReference type="EMBL" id="BAAFST010000013">
    <property type="protein sequence ID" value="GAB1297980.1"/>
    <property type="molecule type" value="Genomic_DNA"/>
</dbReference>
<dbReference type="PROSITE" id="PS00047">
    <property type="entry name" value="HISTONE_H4"/>
    <property type="match status" value="1"/>
</dbReference>
<dbReference type="InterPro" id="IPR009072">
    <property type="entry name" value="Histone-fold"/>
</dbReference>
<gene>
    <name evidence="18" type="ORF">APTSU1_001321600</name>
</gene>
<evidence type="ECO:0000256" key="15">
    <source>
        <dbReference type="RuleBase" id="RU000528"/>
    </source>
</evidence>
<feature type="compositionally biased region" description="Basic residues" evidence="16">
    <location>
        <begin position="7"/>
        <end position="19"/>
    </location>
</feature>
<evidence type="ECO:0000256" key="14">
    <source>
        <dbReference type="ARBA" id="ARBA00046644"/>
    </source>
</evidence>
<dbReference type="InterPro" id="IPR004823">
    <property type="entry name" value="TAF_TATA-bd_Histone-like_dom"/>
</dbReference>
<evidence type="ECO:0000259" key="17">
    <source>
        <dbReference type="SMART" id="SM00803"/>
    </source>
</evidence>
<keyword evidence="8" id="KW-0164">Citrullination</keyword>
<comment type="function">
    <text evidence="1 15">Core component of nucleosome. Nucleosomes wrap and compact DNA into chromatin, limiting DNA accessibility to the cellular machineries which require DNA as a template. Histones thereby play a central role in transcription regulation, DNA repair, DNA replication and chromosomal stability. DNA accessibility is regulated via a complex set of post-translational modifications of histones, also called histone code, and nucleosome remodeling.</text>
</comment>
<dbReference type="Pfam" id="PF15511">
    <property type="entry name" value="CENP-T_C"/>
    <property type="match status" value="1"/>
</dbReference>
<evidence type="ECO:0000256" key="12">
    <source>
        <dbReference type="ARBA" id="ARBA00023269"/>
    </source>
</evidence>
<comment type="subcellular location">
    <subcellularLocation>
        <location evidence="3">Chromosome</location>
    </subcellularLocation>
    <subcellularLocation>
        <location evidence="2">Nucleus</location>
    </subcellularLocation>
</comment>
<evidence type="ECO:0000256" key="10">
    <source>
        <dbReference type="ARBA" id="ARBA00023125"/>
    </source>
</evidence>
<evidence type="ECO:0000256" key="1">
    <source>
        <dbReference type="ARBA" id="ARBA00002001"/>
    </source>
</evidence>
<evidence type="ECO:0000256" key="4">
    <source>
        <dbReference type="ARBA" id="ARBA00006564"/>
    </source>
</evidence>
<accession>A0ABQ0FFJ7</accession>
<evidence type="ECO:0000256" key="8">
    <source>
        <dbReference type="ARBA" id="ARBA00022934"/>
    </source>
</evidence>
<evidence type="ECO:0000313" key="18">
    <source>
        <dbReference type="EMBL" id="GAB1297980.1"/>
    </source>
</evidence>
<evidence type="ECO:0000256" key="16">
    <source>
        <dbReference type="SAM" id="MobiDB-lite"/>
    </source>
</evidence>
<dbReference type="SMART" id="SM00803">
    <property type="entry name" value="TAF"/>
    <property type="match status" value="1"/>
</dbReference>
<feature type="compositionally biased region" description="Low complexity" evidence="16">
    <location>
        <begin position="34"/>
        <end position="43"/>
    </location>
</feature>
<evidence type="ECO:0000256" key="9">
    <source>
        <dbReference type="ARBA" id="ARBA00022990"/>
    </source>
</evidence>
<dbReference type="InterPro" id="IPR001951">
    <property type="entry name" value="Histone_H4"/>
</dbReference>
<keyword evidence="13" id="KW-0379">Hydroxylation</keyword>
<proteinExistence type="inferred from homology"/>
<comment type="similarity">
    <text evidence="4 15">Belongs to the histone H4 family.</text>
</comment>
<comment type="subunit">
    <text evidence="14">The nucleosome is a histone octamer containing two molecules each of H2A, H2B, H3 and H4 assembled in one H3-H4 heterotetramer and two H2A-H2B heterodimers. The octamer wraps approximately 147 bp of DNA. Found in a co-chaperone complex with DNJC9, MCM2 and histone H3.3-H4 dimers. Within the complex, interacts with DNJC9 (via C-terminus); the interaction is direct. Interacts with NASP; NASP is a histone chaperone that stabilizes and maintains a soluble pool of Histone H3-H4 dimers.</text>
</comment>
<evidence type="ECO:0000256" key="5">
    <source>
        <dbReference type="ARBA" id="ARBA00010691"/>
    </source>
</evidence>
<sequence>MSGRGKQGSKARAKAKTRSSRAGLQFPVGRVHRLLPQGQLLGARGRRRPGVPGGRAGVPDGRDPGAGGQRGPRQQEDAHHPAPPAAGHPQRRGAQQAAGPRHHRAGRRPAQHPEQLSHLSTMSGRGKGGKGLGKGGAKRHRKVLRDNIQGITKPAIRRLARRGGVKRISGLIYEETRGVLKVFLENVIRDAVTYTEHAKRKTVTAMDVVYALKRQGRTLYGFGG</sequence>
<feature type="compositionally biased region" description="Gly residues" evidence="16">
    <location>
        <begin position="125"/>
        <end position="135"/>
    </location>
</feature>
<dbReference type="InterPro" id="IPR035425">
    <property type="entry name" value="CENP-T/H4_C"/>
</dbReference>
<evidence type="ECO:0000256" key="13">
    <source>
        <dbReference type="ARBA" id="ARBA00023278"/>
    </source>
</evidence>
<keyword evidence="12 15" id="KW-0544">Nucleosome core</keyword>